<keyword evidence="3" id="KW-1185">Reference proteome</keyword>
<feature type="compositionally biased region" description="Basic and acidic residues" evidence="1">
    <location>
        <begin position="69"/>
        <end position="79"/>
    </location>
</feature>
<reference evidence="2 3" key="1">
    <citation type="submission" date="2023-10" db="EMBL/GenBank/DDBJ databases">
        <title>Bacteria for the degradation of biodegradable plastic PBAT(Polybutylene adipate terephthalate).</title>
        <authorList>
            <person name="Weon H.-Y."/>
            <person name="Yeon J."/>
        </authorList>
    </citation>
    <scope>NUCLEOTIDE SEQUENCE [LARGE SCALE GENOMIC DNA]</scope>
    <source>
        <strain evidence="2 3">SBD 7-3</strain>
    </source>
</reference>
<dbReference type="RefSeq" id="WP_316698147.1">
    <property type="nucleotide sequence ID" value="NZ_CP136336.1"/>
</dbReference>
<proteinExistence type="predicted"/>
<evidence type="ECO:0000313" key="2">
    <source>
        <dbReference type="EMBL" id="WOB05977.1"/>
    </source>
</evidence>
<gene>
    <name evidence="2" type="ORF">RXV79_13705</name>
</gene>
<dbReference type="Proteomes" id="UP001303946">
    <property type="component" value="Chromosome"/>
</dbReference>
<sequence>MYLRLRKRKKPLPTDPLETAPAEATVEPAAGPGESPSSPSSDWVPAEPNEETPGASHGISTPRHPNRGKARESARGSHR</sequence>
<organism evidence="2 3">
    <name type="scientific">Piscinibacter gummiphilus</name>
    <dbReference type="NCBI Taxonomy" id="946333"/>
    <lineage>
        <taxon>Bacteria</taxon>
        <taxon>Pseudomonadati</taxon>
        <taxon>Pseudomonadota</taxon>
        <taxon>Betaproteobacteria</taxon>
        <taxon>Burkholderiales</taxon>
        <taxon>Sphaerotilaceae</taxon>
        <taxon>Piscinibacter</taxon>
    </lineage>
</organism>
<feature type="compositionally biased region" description="Low complexity" evidence="1">
    <location>
        <begin position="16"/>
        <end position="41"/>
    </location>
</feature>
<name>A0ABZ0CLX0_9BURK</name>
<evidence type="ECO:0000313" key="3">
    <source>
        <dbReference type="Proteomes" id="UP001303946"/>
    </source>
</evidence>
<accession>A0ABZ0CLX0</accession>
<feature type="region of interest" description="Disordered" evidence="1">
    <location>
        <begin position="1"/>
        <end position="79"/>
    </location>
</feature>
<dbReference type="EMBL" id="CP136336">
    <property type="protein sequence ID" value="WOB05977.1"/>
    <property type="molecule type" value="Genomic_DNA"/>
</dbReference>
<evidence type="ECO:0000256" key="1">
    <source>
        <dbReference type="SAM" id="MobiDB-lite"/>
    </source>
</evidence>
<protein>
    <submittedName>
        <fullName evidence="2">Uncharacterized protein</fullName>
    </submittedName>
</protein>
<feature type="compositionally biased region" description="Basic residues" evidence="1">
    <location>
        <begin position="1"/>
        <end position="11"/>
    </location>
</feature>